<dbReference type="Pfam" id="PF03640">
    <property type="entry name" value="Lipoprotein_15"/>
    <property type="match status" value="4"/>
</dbReference>
<dbReference type="EMBL" id="FNJB01000010">
    <property type="protein sequence ID" value="SDP58939.1"/>
    <property type="molecule type" value="Genomic_DNA"/>
</dbReference>
<accession>A0A1H0TYC4</accession>
<feature type="chain" id="PRO_5011512847" evidence="1">
    <location>
        <begin position="25"/>
        <end position="293"/>
    </location>
</feature>
<dbReference type="PANTHER" id="PTHR39335:SF1">
    <property type="entry name" value="BLL4220 PROTEIN"/>
    <property type="match status" value="1"/>
</dbReference>
<evidence type="ECO:0000256" key="1">
    <source>
        <dbReference type="SAM" id="SignalP"/>
    </source>
</evidence>
<name>A0A1H0TYC4_9PSEU</name>
<dbReference type="STRING" id="504798.SAMN05421871_110272"/>
<keyword evidence="3" id="KW-1185">Reference proteome</keyword>
<keyword evidence="2" id="KW-0449">Lipoprotein</keyword>
<gene>
    <name evidence="2" type="ORF">SAMN05192558_110272</name>
</gene>
<proteinExistence type="predicted"/>
<dbReference type="RefSeq" id="WP_091381285.1">
    <property type="nucleotide sequence ID" value="NZ_FNDV01000010.1"/>
</dbReference>
<organism evidence="2 3">
    <name type="scientific">Actinokineospora alba</name>
    <dbReference type="NCBI Taxonomy" id="504798"/>
    <lineage>
        <taxon>Bacteria</taxon>
        <taxon>Bacillati</taxon>
        <taxon>Actinomycetota</taxon>
        <taxon>Actinomycetes</taxon>
        <taxon>Pseudonocardiales</taxon>
        <taxon>Pseudonocardiaceae</taxon>
        <taxon>Actinokineospora</taxon>
    </lineage>
</organism>
<dbReference type="Proteomes" id="UP000199651">
    <property type="component" value="Unassembled WGS sequence"/>
</dbReference>
<dbReference type="PROSITE" id="PS51257">
    <property type="entry name" value="PROKAR_LIPOPROTEIN"/>
    <property type="match status" value="1"/>
</dbReference>
<evidence type="ECO:0000313" key="2">
    <source>
        <dbReference type="EMBL" id="SDP58939.1"/>
    </source>
</evidence>
<feature type="signal peptide" evidence="1">
    <location>
        <begin position="1"/>
        <end position="24"/>
    </location>
</feature>
<keyword evidence="1" id="KW-0732">Signal</keyword>
<evidence type="ECO:0000313" key="3">
    <source>
        <dbReference type="Proteomes" id="UP000199651"/>
    </source>
</evidence>
<dbReference type="OrthoDB" id="597632at2"/>
<dbReference type="AlphaFoldDB" id="A0A1H0TYC4"/>
<protein>
    <submittedName>
        <fullName evidence="2">Predicted lipoprotein with conserved Yx(FWY)xxD motif</fullName>
    </submittedName>
</protein>
<dbReference type="InterPro" id="IPR005297">
    <property type="entry name" value="Lipoprotein_repeat"/>
</dbReference>
<sequence length="293" mass="29977">MTRIRNFALAVALVPIGIASTACGGESTGTIPSEVAVVKSDAYPDTGAAPAKLAVATVPDLGAIITTGDGKTLYRFDKDTAKPPTSTCDGECAAKWPPVLVPEGAEVAVEGVDKALVSSLKRADGTRQLSISGWPAYTYAQDTEPGDIKGQGVGGTWFGFTSAGKKAIAPEVGSLEVKVMPVAPIGQILTDAAGMTLYRFDKDTPNPPKSTCEGDCAAKWPPLLVPEGAAPKLDGADPSVLGTVERGDGSRQLTAGGWPLYLFADDKVPCDIKGQGVGGTWFAAKPDGGKATG</sequence>
<dbReference type="PANTHER" id="PTHR39335">
    <property type="entry name" value="BLL4220 PROTEIN"/>
    <property type="match status" value="1"/>
</dbReference>
<dbReference type="GO" id="GO:0043448">
    <property type="term" value="P:alkane catabolic process"/>
    <property type="evidence" value="ECO:0007669"/>
    <property type="project" value="TreeGrafter"/>
</dbReference>
<reference evidence="3" key="1">
    <citation type="submission" date="2016-10" db="EMBL/GenBank/DDBJ databases">
        <authorList>
            <person name="Varghese N."/>
            <person name="Submissions S."/>
        </authorList>
    </citation>
    <scope>NUCLEOTIDE SEQUENCE [LARGE SCALE GENOMIC DNA]</scope>
    <source>
        <strain evidence="3">IBRC-M 10655</strain>
    </source>
</reference>